<dbReference type="AlphaFoldDB" id="A0A915DQ53"/>
<sequence>MQNVGQLAKRYAVMCIGRSNSKLINFKHMIWLDGVGKFHRNEVFRDSSFNNRKLSFTTSGRFLYGLLRPDRQDFRTRFDIQPNNDQCIQEISVFDLLLCQCYSVKVMSDGFIVFVLFKQNSIRQMVFNVDHVKHTAECIGYRNFTIRRPVFDSLNCGSSYCYMSYGEGKVLRFAKNPAETHLLPTAFFTRTVTRRPFSRSYIFSRDGNDDEVLCPVLTQGHLHVYDRREIIADSLGRGVVIPAGSTAFLRCSFLSQSFTVESAPLCPKTRFPIGYKGNRVSSTVLHKQLGVGMVFADVVYDVLYSLSSRTSFIFGRWFCRCIFFNIFLRKLFVSHCGFTSIVTGVLLGYISNDS</sequence>
<feature type="transmembrane region" description="Helical" evidence="1">
    <location>
        <begin position="327"/>
        <end position="350"/>
    </location>
</feature>
<dbReference type="Proteomes" id="UP000887574">
    <property type="component" value="Unplaced"/>
</dbReference>
<protein>
    <submittedName>
        <fullName evidence="3">Uncharacterized protein</fullName>
    </submittedName>
</protein>
<keyword evidence="1" id="KW-1133">Transmembrane helix</keyword>
<keyword evidence="1" id="KW-0472">Membrane</keyword>
<keyword evidence="2" id="KW-1185">Reference proteome</keyword>
<dbReference type="WBParaSite" id="jg21737">
    <property type="protein sequence ID" value="jg21737"/>
    <property type="gene ID" value="jg21737"/>
</dbReference>
<evidence type="ECO:0000313" key="3">
    <source>
        <dbReference type="WBParaSite" id="jg21737"/>
    </source>
</evidence>
<organism evidence="2 3">
    <name type="scientific">Ditylenchus dipsaci</name>
    <dbReference type="NCBI Taxonomy" id="166011"/>
    <lineage>
        <taxon>Eukaryota</taxon>
        <taxon>Metazoa</taxon>
        <taxon>Ecdysozoa</taxon>
        <taxon>Nematoda</taxon>
        <taxon>Chromadorea</taxon>
        <taxon>Rhabditida</taxon>
        <taxon>Tylenchina</taxon>
        <taxon>Tylenchomorpha</taxon>
        <taxon>Sphaerularioidea</taxon>
        <taxon>Anguinidae</taxon>
        <taxon>Anguininae</taxon>
        <taxon>Ditylenchus</taxon>
    </lineage>
</organism>
<reference evidence="3" key="1">
    <citation type="submission" date="2022-11" db="UniProtKB">
        <authorList>
            <consortium name="WormBaseParasite"/>
        </authorList>
    </citation>
    <scope>IDENTIFICATION</scope>
</reference>
<keyword evidence="1" id="KW-0812">Transmembrane</keyword>
<proteinExistence type="predicted"/>
<accession>A0A915DQ53</accession>
<evidence type="ECO:0000256" key="1">
    <source>
        <dbReference type="SAM" id="Phobius"/>
    </source>
</evidence>
<evidence type="ECO:0000313" key="2">
    <source>
        <dbReference type="Proteomes" id="UP000887574"/>
    </source>
</evidence>
<name>A0A915DQ53_9BILA</name>